<gene>
    <name evidence="5" type="ORF">DES47_10227</name>
</gene>
<comment type="caution">
    <text evidence="5">The sequence shown here is derived from an EMBL/GenBank/DDBJ whole genome shotgun (WGS) entry which is preliminary data.</text>
</comment>
<name>A0A4R6QP68_9BURK</name>
<feature type="domain" description="Ketoreductase" evidence="4">
    <location>
        <begin position="3"/>
        <end position="184"/>
    </location>
</feature>
<dbReference type="Proteomes" id="UP000295361">
    <property type="component" value="Unassembled WGS sequence"/>
</dbReference>
<dbReference type="PROSITE" id="PS00061">
    <property type="entry name" value="ADH_SHORT"/>
    <property type="match status" value="1"/>
</dbReference>
<evidence type="ECO:0000256" key="3">
    <source>
        <dbReference type="RuleBase" id="RU000363"/>
    </source>
</evidence>
<dbReference type="Gene3D" id="3.40.50.720">
    <property type="entry name" value="NAD(P)-binding Rossmann-like Domain"/>
    <property type="match status" value="1"/>
</dbReference>
<reference evidence="5 6" key="1">
    <citation type="submission" date="2019-03" db="EMBL/GenBank/DDBJ databases">
        <title>Genomic Encyclopedia of Type Strains, Phase IV (KMG-IV): sequencing the most valuable type-strain genomes for metagenomic binning, comparative biology and taxonomic classification.</title>
        <authorList>
            <person name="Goeker M."/>
        </authorList>
    </citation>
    <scope>NUCLEOTIDE SEQUENCE [LARGE SCALE GENOMIC DNA]</scope>
    <source>
        <strain evidence="5 6">DSM 16998</strain>
    </source>
</reference>
<evidence type="ECO:0000313" key="6">
    <source>
        <dbReference type="Proteomes" id="UP000295361"/>
    </source>
</evidence>
<evidence type="ECO:0000313" key="5">
    <source>
        <dbReference type="EMBL" id="TDP72282.1"/>
    </source>
</evidence>
<dbReference type="PRINTS" id="PR00080">
    <property type="entry name" value="SDRFAMILY"/>
</dbReference>
<dbReference type="SUPFAM" id="SSF51735">
    <property type="entry name" value="NAD(P)-binding Rossmann-fold domains"/>
    <property type="match status" value="1"/>
</dbReference>
<proteinExistence type="inferred from homology"/>
<dbReference type="GO" id="GO:0016491">
    <property type="term" value="F:oxidoreductase activity"/>
    <property type="evidence" value="ECO:0007669"/>
    <property type="project" value="UniProtKB-KW"/>
</dbReference>
<accession>A0A4R6QP68</accession>
<dbReference type="EMBL" id="SNXS01000002">
    <property type="protein sequence ID" value="TDP72282.1"/>
    <property type="molecule type" value="Genomic_DNA"/>
</dbReference>
<dbReference type="InterPro" id="IPR051911">
    <property type="entry name" value="SDR_oxidoreductase"/>
</dbReference>
<dbReference type="PANTHER" id="PTHR43976:SF16">
    <property type="entry name" value="SHORT-CHAIN DEHYDROGENASE_REDUCTASE FAMILY PROTEIN"/>
    <property type="match status" value="1"/>
</dbReference>
<evidence type="ECO:0000256" key="2">
    <source>
        <dbReference type="ARBA" id="ARBA00023002"/>
    </source>
</evidence>
<dbReference type="AlphaFoldDB" id="A0A4R6QP68"/>
<dbReference type="InterPro" id="IPR002347">
    <property type="entry name" value="SDR_fam"/>
</dbReference>
<dbReference type="OrthoDB" id="9789083at2"/>
<dbReference type="InParanoid" id="A0A4R6QP68"/>
<keyword evidence="2" id="KW-0560">Oxidoreductase</keyword>
<dbReference type="InterPro" id="IPR057326">
    <property type="entry name" value="KR_dom"/>
</dbReference>
<dbReference type="InterPro" id="IPR020904">
    <property type="entry name" value="Sc_DH/Rdtase_CS"/>
</dbReference>
<organism evidence="5 6">
    <name type="scientific">Roseateles toxinivorans</name>
    <dbReference type="NCBI Taxonomy" id="270368"/>
    <lineage>
        <taxon>Bacteria</taxon>
        <taxon>Pseudomonadati</taxon>
        <taxon>Pseudomonadota</taxon>
        <taxon>Betaproteobacteria</taxon>
        <taxon>Burkholderiales</taxon>
        <taxon>Sphaerotilaceae</taxon>
        <taxon>Roseateles</taxon>
    </lineage>
</organism>
<dbReference type="InterPro" id="IPR036291">
    <property type="entry name" value="NAD(P)-bd_dom_sf"/>
</dbReference>
<dbReference type="Pfam" id="PF00106">
    <property type="entry name" value="adh_short"/>
    <property type="match status" value="1"/>
</dbReference>
<keyword evidence="6" id="KW-1185">Reference proteome</keyword>
<dbReference type="PRINTS" id="PR00081">
    <property type="entry name" value="GDHRDH"/>
</dbReference>
<dbReference type="CDD" id="cd05374">
    <property type="entry name" value="17beta-HSD-like_SDR_c"/>
    <property type="match status" value="1"/>
</dbReference>
<dbReference type="PANTHER" id="PTHR43976">
    <property type="entry name" value="SHORT CHAIN DEHYDROGENASE"/>
    <property type="match status" value="1"/>
</dbReference>
<dbReference type="SMART" id="SM00822">
    <property type="entry name" value="PKS_KR"/>
    <property type="match status" value="1"/>
</dbReference>
<evidence type="ECO:0000256" key="1">
    <source>
        <dbReference type="ARBA" id="ARBA00006484"/>
    </source>
</evidence>
<protein>
    <submittedName>
        <fullName evidence="5">Short-subunit dehydrogenase</fullName>
    </submittedName>
</protein>
<comment type="similarity">
    <text evidence="1 3">Belongs to the short-chain dehydrogenases/reductases (SDR) family.</text>
</comment>
<sequence>MQKTWFITGASRGLGAEIAKAALRADDRVVAAGRSRAAVSDCLGPDSDRLLAVELDVNNEAQAQAAVDAAVLRFGTIDVLVNNAGYGHLGLFEETSAQDVQTQFGTNLFGVFSVTRVVLPIMRAARKGRIFNISSLAGLRGTAFGSLYCASKFALEGFSESLAQEVAPFGIRVVIVEPGPFRTDFLSAESVHFAAHAVTDYDEARASLRASFEQRNGRQPGDPAKLAEALVLLANEAEPPLRFVAGSIAFDAISAKLSDMQTELARWRSLSVGTDG</sequence>
<evidence type="ECO:0000259" key="4">
    <source>
        <dbReference type="SMART" id="SM00822"/>
    </source>
</evidence>
<dbReference type="RefSeq" id="WP_133699768.1">
    <property type="nucleotide sequence ID" value="NZ_SNXS01000002.1"/>
</dbReference>
<dbReference type="NCBIfam" id="NF004824">
    <property type="entry name" value="PRK06180.1"/>
    <property type="match status" value="1"/>
</dbReference>